<dbReference type="Gene3D" id="2.60.450.10">
    <property type="entry name" value="Lipopolysaccharide (LPS) transport protein A like domain"/>
    <property type="match status" value="1"/>
</dbReference>
<dbReference type="Pfam" id="PF03968">
    <property type="entry name" value="LptD_N"/>
    <property type="match status" value="1"/>
</dbReference>
<dbReference type="GO" id="GO:0009279">
    <property type="term" value="C:cell outer membrane"/>
    <property type="evidence" value="ECO:0007669"/>
    <property type="project" value="TreeGrafter"/>
</dbReference>
<dbReference type="GO" id="GO:0015920">
    <property type="term" value="P:lipopolysaccharide transport"/>
    <property type="evidence" value="ECO:0007669"/>
    <property type="project" value="TreeGrafter"/>
</dbReference>
<protein>
    <recommendedName>
        <fullName evidence="2">Organic solvent tolerance-like N-terminal domain-containing protein</fullName>
    </recommendedName>
</protein>
<proteinExistence type="predicted"/>
<keyword evidence="1" id="KW-0732">Signal</keyword>
<dbReference type="GO" id="GO:0030288">
    <property type="term" value="C:outer membrane-bounded periplasmic space"/>
    <property type="evidence" value="ECO:0007669"/>
    <property type="project" value="TreeGrafter"/>
</dbReference>
<sequence length="155" mass="16452">GVYSGLLMLLFFSLFSSQAFSQTTGAIEINADKFVVRALDNESEFIGNVIITQTGLKVWADRVIVHYGAGGTTDISSFEALGGVKIVSEQQTATGNRAVYDPKTRLLRLTGNVIVVNDSGTVNAEELLVNLSSNVTEFSSGGDGQRVTGLFTPGN</sequence>
<organism evidence="3">
    <name type="scientific">hydrothermal vent metagenome</name>
    <dbReference type="NCBI Taxonomy" id="652676"/>
    <lineage>
        <taxon>unclassified sequences</taxon>
        <taxon>metagenomes</taxon>
        <taxon>ecological metagenomes</taxon>
    </lineage>
</organism>
<feature type="non-terminal residue" evidence="3">
    <location>
        <position position="1"/>
    </location>
</feature>
<evidence type="ECO:0000256" key="1">
    <source>
        <dbReference type="ARBA" id="ARBA00022729"/>
    </source>
</evidence>
<dbReference type="InterPro" id="IPR052037">
    <property type="entry name" value="LPS_export_LptA"/>
</dbReference>
<dbReference type="AlphaFoldDB" id="A0A3B0U5S7"/>
<accession>A0A3B0U5S7</accession>
<name>A0A3B0U5S7_9ZZZZ</name>
<dbReference type="PANTHER" id="PTHR36504">
    <property type="entry name" value="LIPOPOLYSACCHARIDE EXPORT SYSTEM PROTEIN LPTA"/>
    <property type="match status" value="1"/>
</dbReference>
<evidence type="ECO:0000259" key="2">
    <source>
        <dbReference type="Pfam" id="PF03968"/>
    </source>
</evidence>
<feature type="domain" description="Organic solvent tolerance-like N-terminal" evidence="2">
    <location>
        <begin position="28"/>
        <end position="134"/>
    </location>
</feature>
<dbReference type="EMBL" id="UOEQ01000053">
    <property type="protein sequence ID" value="VAW14766.1"/>
    <property type="molecule type" value="Genomic_DNA"/>
</dbReference>
<dbReference type="InterPro" id="IPR005653">
    <property type="entry name" value="OstA-like_N"/>
</dbReference>
<evidence type="ECO:0000313" key="3">
    <source>
        <dbReference type="EMBL" id="VAW14766.1"/>
    </source>
</evidence>
<gene>
    <name evidence="3" type="ORF">MNBD_ALPHA11-1035</name>
</gene>
<reference evidence="3" key="1">
    <citation type="submission" date="2018-06" db="EMBL/GenBank/DDBJ databases">
        <authorList>
            <person name="Zhirakovskaya E."/>
        </authorList>
    </citation>
    <scope>NUCLEOTIDE SEQUENCE</scope>
</reference>
<dbReference type="GO" id="GO:0017089">
    <property type="term" value="F:glycolipid transfer activity"/>
    <property type="evidence" value="ECO:0007669"/>
    <property type="project" value="TreeGrafter"/>
</dbReference>
<dbReference type="PANTHER" id="PTHR36504:SF1">
    <property type="entry name" value="LIPOPOLYSACCHARIDE EXPORT SYSTEM PROTEIN LPTA"/>
    <property type="match status" value="1"/>
</dbReference>